<gene>
    <name evidence="1" type="ORF">GCM10010394_54020</name>
</gene>
<organism evidence="1 2">
    <name type="scientific">Streptomyces crystallinus</name>
    <dbReference type="NCBI Taxonomy" id="68191"/>
    <lineage>
        <taxon>Bacteria</taxon>
        <taxon>Bacillati</taxon>
        <taxon>Actinomycetota</taxon>
        <taxon>Actinomycetes</taxon>
        <taxon>Kitasatosporales</taxon>
        <taxon>Streptomycetaceae</taxon>
        <taxon>Streptomyces</taxon>
    </lineage>
</organism>
<sequence>MRLRESGTLPSMADAFVTGGEHPSCGICPSRRYPIGEFDVFERPSAEAPFSPVDGHRYTTAGVPVCVHPHKVGLPPGRYKTDGIPFTVELKLPDSPAGLDAYLYEVMHSAAPGVLEVLIEQAAEEIPRVFPQVDVVQVLRRALN</sequence>
<name>A0ABP3RTL4_9ACTN</name>
<dbReference type="EMBL" id="BAAACA010000038">
    <property type="protein sequence ID" value="GAA0617066.1"/>
    <property type="molecule type" value="Genomic_DNA"/>
</dbReference>
<accession>A0ABP3RTL4</accession>
<proteinExistence type="predicted"/>
<evidence type="ECO:0000313" key="1">
    <source>
        <dbReference type="EMBL" id="GAA0617066.1"/>
    </source>
</evidence>
<reference evidence="2" key="1">
    <citation type="journal article" date="2019" name="Int. J. Syst. Evol. Microbiol.">
        <title>The Global Catalogue of Microorganisms (GCM) 10K type strain sequencing project: providing services to taxonomists for standard genome sequencing and annotation.</title>
        <authorList>
            <consortium name="The Broad Institute Genomics Platform"/>
            <consortium name="The Broad Institute Genome Sequencing Center for Infectious Disease"/>
            <person name="Wu L."/>
            <person name="Ma J."/>
        </authorList>
    </citation>
    <scope>NUCLEOTIDE SEQUENCE [LARGE SCALE GENOMIC DNA]</scope>
    <source>
        <strain evidence="2">JCM 5067</strain>
    </source>
</reference>
<protein>
    <submittedName>
        <fullName evidence="1">Uncharacterized protein</fullName>
    </submittedName>
</protein>
<evidence type="ECO:0000313" key="2">
    <source>
        <dbReference type="Proteomes" id="UP001500668"/>
    </source>
</evidence>
<dbReference type="Proteomes" id="UP001500668">
    <property type="component" value="Unassembled WGS sequence"/>
</dbReference>
<comment type="caution">
    <text evidence="1">The sequence shown here is derived from an EMBL/GenBank/DDBJ whole genome shotgun (WGS) entry which is preliminary data.</text>
</comment>
<keyword evidence="2" id="KW-1185">Reference proteome</keyword>